<proteinExistence type="predicted"/>
<sequence length="56" mass="6305">MNDSDLRRGHATLNETIIRVWRKSSYSGNENACLEILTPPHRARPLSGTPKTLTTQ</sequence>
<comment type="caution">
    <text evidence="2">The sequence shown here is derived from an EMBL/GenBank/DDBJ whole genome shotgun (WGS) entry which is preliminary data.</text>
</comment>
<evidence type="ECO:0000259" key="1">
    <source>
        <dbReference type="Pfam" id="PF04149"/>
    </source>
</evidence>
<reference evidence="2 3" key="1">
    <citation type="submission" date="2024-09" db="EMBL/GenBank/DDBJ databases">
        <authorList>
            <person name="Sun Q."/>
            <person name="Mori K."/>
        </authorList>
    </citation>
    <scope>NUCLEOTIDE SEQUENCE [LARGE SCALE GENOMIC DNA]</scope>
    <source>
        <strain evidence="2 3">JCM 6917</strain>
    </source>
</reference>
<organism evidence="2 3">
    <name type="scientific">Streptomyces cinereospinus</name>
    <dbReference type="NCBI Taxonomy" id="285561"/>
    <lineage>
        <taxon>Bacteria</taxon>
        <taxon>Bacillati</taxon>
        <taxon>Actinomycetota</taxon>
        <taxon>Actinomycetes</taxon>
        <taxon>Kitasatosporales</taxon>
        <taxon>Streptomycetaceae</taxon>
        <taxon>Streptomyces</taxon>
    </lineage>
</organism>
<gene>
    <name evidence="2" type="ORF">ACFF45_19985</name>
</gene>
<keyword evidence="3" id="KW-1185">Reference proteome</keyword>
<name>A0ABV5N3T8_9ACTN</name>
<dbReference type="InterPro" id="IPR007278">
    <property type="entry name" value="DUF397"/>
</dbReference>
<dbReference type="Pfam" id="PF04149">
    <property type="entry name" value="DUF397"/>
    <property type="match status" value="1"/>
</dbReference>
<evidence type="ECO:0000313" key="2">
    <source>
        <dbReference type="EMBL" id="MFB9464928.1"/>
    </source>
</evidence>
<dbReference type="RefSeq" id="WP_381347767.1">
    <property type="nucleotide sequence ID" value="NZ_JBHMCY010000037.1"/>
</dbReference>
<feature type="domain" description="DUF397" evidence="1">
    <location>
        <begin position="20"/>
        <end position="38"/>
    </location>
</feature>
<evidence type="ECO:0000313" key="3">
    <source>
        <dbReference type="Proteomes" id="UP001589709"/>
    </source>
</evidence>
<dbReference type="Proteomes" id="UP001589709">
    <property type="component" value="Unassembled WGS sequence"/>
</dbReference>
<accession>A0ABV5N3T8</accession>
<protein>
    <submittedName>
        <fullName evidence="2">DUF397 domain-containing protein</fullName>
    </submittedName>
</protein>
<dbReference type="EMBL" id="JBHMCY010000037">
    <property type="protein sequence ID" value="MFB9464928.1"/>
    <property type="molecule type" value="Genomic_DNA"/>
</dbReference>